<protein>
    <recommendedName>
        <fullName evidence="2">Nucleoside phosphorylase domain-containing protein</fullName>
    </recommendedName>
</protein>
<dbReference type="InterPro" id="IPR035994">
    <property type="entry name" value="Nucleoside_phosphorylase_sf"/>
</dbReference>
<dbReference type="PANTHER" id="PTHR46082">
    <property type="entry name" value="ATP/GTP-BINDING PROTEIN-RELATED"/>
    <property type="match status" value="1"/>
</dbReference>
<dbReference type="EMBL" id="CAOQHR010000001">
    <property type="protein sequence ID" value="CAI6229044.1"/>
    <property type="molecule type" value="Genomic_DNA"/>
</dbReference>
<feature type="region of interest" description="Disordered" evidence="1">
    <location>
        <begin position="1015"/>
        <end position="1045"/>
    </location>
</feature>
<dbReference type="InterPro" id="IPR027417">
    <property type="entry name" value="P-loop_NTPase"/>
</dbReference>
<dbReference type="Gene3D" id="3.40.50.1580">
    <property type="entry name" value="Nucleoside phosphorylase domain"/>
    <property type="match status" value="1"/>
</dbReference>
<accession>A0A9W4TZ20</accession>
<dbReference type="InterPro" id="IPR011990">
    <property type="entry name" value="TPR-like_helical_dom_sf"/>
</dbReference>
<dbReference type="OrthoDB" id="1577640at2759"/>
<sequence length="1391" mass="157351">MAPTRLDINQYTIAWVCALPIELSAARMMLEGDEHDTPTLAADENVYSFGTIGGHNIVIACLPDKDTGTVSMASLVAHLMRTFTKIRCGVLVGIGGGVPRIDRTALRIHVDGPDIRLGDVVIGQPDRTNRHGGVVQYGFGKDHSDGFQITGHLNEVPKKLQAAISKFRSNIEDLKRSDFHEHIKKVVNPSFERPKDATDILEVVKCQKHLYSSEDPACRDCKVFEIIEREERADLAQQSALHYGTIASGTYVVRNGRERDRLSETFGGVACIEMEAAGLMNQFPCLVIRGISDYADHHKNDVWQRYAALAAAACTKEFLHVLSPATVDMTPTAAVYAGYVVYQSNSVRVGPRRPRHTEYIDRSEITDDIRREFDLVEPASNPVPLRYLLYGLAGRGKSQICIDYYIRYHTEYQHSIWIDASTKEKLRECFVQAGEQAQPRQAKKMTPEDVVNWLSNTSKDPWLLIFDDVQAGEDYKLENYMPANGNGRILVTSKKGSIGDYHCQRKLTPMSEVDALKLLTNIVKDKVLLHDDPEEVKAARKILQKADYSPLAISLTANTVTATQTKLSKYLEIWDDQLDANKENDSNDRNLYTAIQASYNQFRRDTGQRTEQADQLLRFFAILDTALLSEETFYRTWNALVAARGTIPSIVLEKLVPWIFITKSAEKSMAYFTQSMRETFSLLESFSFVERVSDANEEHRRYHMHGSIRAWLNSFYMTKENRFYEGTLDVVASTLATSIGERPPRSYRKLVIPYIQGLFGAFDDFHRKHALRKLLKIQPFDSRARFEAAFRFSDTYSVCGYFSATLSIREEMYNQLMSDQIKVDVADKPILSLVTSLLAESHADLGNEEKSLELRKQALEQQKQMGSGPENRIKVIAIMSDLAHSYSRSGRIQDVREAYSLREQVHKELGSLVESSNGKNPPHQEFLMAKSALATSLHQLKRYAEAIPLLIDSISGLTQMLETSDPCDLAENLPHKILIARAELAKVYSETGRLRDALDEREHILLVRKQHNNDFSPLPSSPLQRVSSPSTNTTSNNPSNSNFAKPLLDHDTLVAMEDLAESHSTFNAITTALALRKQVLQGFQDLGALVSTEHPGTNHARYNLARSYYEVAQAAFSKVSFINDDRDSNSVAAAASAKENVTRAVNIHRYVLKKAHPREMEQGDSSDILSFKDAFVRSLCLQAKIQVASSHGRRQLDKQNWSRCSAEGTKSYKLAIQCREEIASAIRRSKRWDDAERALRSLSATNELAMCHWEFGEYEEAKTINQNVVKQQMELNPRHENYVHFLRDGGMIYHKLKSLDKAVALLEEAYGLAVDVLGGCDLTTLDILDQLARTTRKWRLTLSEKWFFKLWEGQRKVWGEESETTRNTRRRLDTVVAERFVAERAVALARR</sequence>
<dbReference type="InterPro" id="IPR000845">
    <property type="entry name" value="Nucleoside_phosphorylase_d"/>
</dbReference>
<reference evidence="3" key="1">
    <citation type="submission" date="2023-01" db="EMBL/GenBank/DDBJ databases">
        <authorList>
            <person name="Van Ghelder C."/>
            <person name="Rancurel C."/>
        </authorList>
    </citation>
    <scope>NUCLEOTIDE SEQUENCE</scope>
    <source>
        <strain evidence="3">CNCM I-4278</strain>
    </source>
</reference>
<feature type="domain" description="Nucleoside phosphorylase" evidence="2">
    <location>
        <begin position="13"/>
        <end position="303"/>
    </location>
</feature>
<evidence type="ECO:0000256" key="1">
    <source>
        <dbReference type="SAM" id="MobiDB-lite"/>
    </source>
</evidence>
<name>A0A9W4TZ20_9PLEO</name>
<evidence type="ECO:0000313" key="3">
    <source>
        <dbReference type="EMBL" id="CAI6229044.1"/>
    </source>
</evidence>
<dbReference type="SUPFAM" id="SSF52540">
    <property type="entry name" value="P-loop containing nucleoside triphosphate hydrolases"/>
    <property type="match status" value="1"/>
</dbReference>
<evidence type="ECO:0000259" key="2">
    <source>
        <dbReference type="Pfam" id="PF01048"/>
    </source>
</evidence>
<dbReference type="SUPFAM" id="SSF53167">
    <property type="entry name" value="Purine and uridine phosphorylases"/>
    <property type="match status" value="1"/>
</dbReference>
<dbReference type="SUPFAM" id="SSF48452">
    <property type="entry name" value="TPR-like"/>
    <property type="match status" value="1"/>
</dbReference>
<comment type="caution">
    <text evidence="3">The sequence shown here is derived from an EMBL/GenBank/DDBJ whole genome shotgun (WGS) entry which is preliminary data.</text>
</comment>
<keyword evidence="4" id="KW-1185">Reference proteome</keyword>
<dbReference type="Pfam" id="PF01048">
    <property type="entry name" value="PNP_UDP_1"/>
    <property type="match status" value="1"/>
</dbReference>
<proteinExistence type="predicted"/>
<dbReference type="PANTHER" id="PTHR46082:SF11">
    <property type="entry name" value="AAA+ ATPASE DOMAIN-CONTAINING PROTEIN-RELATED"/>
    <property type="match status" value="1"/>
</dbReference>
<dbReference type="GO" id="GO:0003824">
    <property type="term" value="F:catalytic activity"/>
    <property type="evidence" value="ECO:0007669"/>
    <property type="project" value="InterPro"/>
</dbReference>
<dbReference type="InterPro" id="IPR053137">
    <property type="entry name" value="NLR-like"/>
</dbReference>
<gene>
    <name evidence="3" type="ORF">PDIGIT_LOCUS142</name>
</gene>
<dbReference type="Proteomes" id="UP001152607">
    <property type="component" value="Unassembled WGS sequence"/>
</dbReference>
<dbReference type="Gene3D" id="1.25.40.10">
    <property type="entry name" value="Tetratricopeptide repeat domain"/>
    <property type="match status" value="2"/>
</dbReference>
<feature type="compositionally biased region" description="Low complexity" evidence="1">
    <location>
        <begin position="1027"/>
        <end position="1042"/>
    </location>
</feature>
<dbReference type="Gene3D" id="3.40.50.300">
    <property type="entry name" value="P-loop containing nucleotide triphosphate hydrolases"/>
    <property type="match status" value="1"/>
</dbReference>
<organism evidence="3 4">
    <name type="scientific">Periconia digitata</name>
    <dbReference type="NCBI Taxonomy" id="1303443"/>
    <lineage>
        <taxon>Eukaryota</taxon>
        <taxon>Fungi</taxon>
        <taxon>Dikarya</taxon>
        <taxon>Ascomycota</taxon>
        <taxon>Pezizomycotina</taxon>
        <taxon>Dothideomycetes</taxon>
        <taxon>Pleosporomycetidae</taxon>
        <taxon>Pleosporales</taxon>
        <taxon>Massarineae</taxon>
        <taxon>Periconiaceae</taxon>
        <taxon>Periconia</taxon>
    </lineage>
</organism>
<evidence type="ECO:0000313" key="4">
    <source>
        <dbReference type="Proteomes" id="UP001152607"/>
    </source>
</evidence>
<dbReference type="GO" id="GO:0009116">
    <property type="term" value="P:nucleoside metabolic process"/>
    <property type="evidence" value="ECO:0007669"/>
    <property type="project" value="InterPro"/>
</dbReference>